<accession>A0A915I827</accession>
<reference evidence="2" key="1">
    <citation type="submission" date="2022-11" db="UniProtKB">
        <authorList>
            <consortium name="WormBaseParasite"/>
        </authorList>
    </citation>
    <scope>IDENTIFICATION</scope>
</reference>
<evidence type="ECO:0000313" key="1">
    <source>
        <dbReference type="Proteomes" id="UP000887565"/>
    </source>
</evidence>
<dbReference type="Proteomes" id="UP000887565">
    <property type="component" value="Unplaced"/>
</dbReference>
<proteinExistence type="predicted"/>
<organism evidence="1 2">
    <name type="scientific">Romanomermis culicivorax</name>
    <name type="common">Nematode worm</name>
    <dbReference type="NCBI Taxonomy" id="13658"/>
    <lineage>
        <taxon>Eukaryota</taxon>
        <taxon>Metazoa</taxon>
        <taxon>Ecdysozoa</taxon>
        <taxon>Nematoda</taxon>
        <taxon>Enoplea</taxon>
        <taxon>Dorylaimia</taxon>
        <taxon>Mermithida</taxon>
        <taxon>Mermithoidea</taxon>
        <taxon>Mermithidae</taxon>
        <taxon>Romanomermis</taxon>
    </lineage>
</organism>
<dbReference type="WBParaSite" id="nRc.2.0.1.t09907-RA">
    <property type="protein sequence ID" value="nRc.2.0.1.t09907-RA"/>
    <property type="gene ID" value="nRc.2.0.1.g09907"/>
</dbReference>
<evidence type="ECO:0000313" key="2">
    <source>
        <dbReference type="WBParaSite" id="nRc.2.0.1.t09907-RA"/>
    </source>
</evidence>
<name>A0A915I827_ROMCU</name>
<dbReference type="AlphaFoldDB" id="A0A915I827"/>
<protein>
    <submittedName>
        <fullName evidence="2">Uncharacterized protein</fullName>
    </submittedName>
</protein>
<sequence length="84" mass="9370">MQQLISTTTAAAVACNNPPTPRPLLVTSWFHREEQHGIYITNDTFWETKPALAYGCPPARIKPKAPSMDTLYNKEFSHTAPGQI</sequence>
<keyword evidence="1" id="KW-1185">Reference proteome</keyword>